<dbReference type="InterPro" id="IPR018392">
    <property type="entry name" value="LysM"/>
</dbReference>
<dbReference type="Proteomes" id="UP000274756">
    <property type="component" value="Unassembled WGS sequence"/>
</dbReference>
<dbReference type="PANTHER" id="PTHR20932:SF13">
    <property type="entry name" value="LD36653P"/>
    <property type="match status" value="1"/>
</dbReference>
<evidence type="ECO:0000259" key="2">
    <source>
        <dbReference type="PROSITE" id="PS51782"/>
    </source>
</evidence>
<dbReference type="InterPro" id="IPR036779">
    <property type="entry name" value="LysM_dom_sf"/>
</dbReference>
<protein>
    <submittedName>
        <fullName evidence="6">LysM domain-containing protein</fullName>
    </submittedName>
</protein>
<dbReference type="AlphaFoldDB" id="A0A0N4UFB3"/>
<dbReference type="PROSITE" id="PS51782">
    <property type="entry name" value="LYSM"/>
    <property type="match status" value="1"/>
</dbReference>
<dbReference type="SUPFAM" id="SSF54106">
    <property type="entry name" value="LysM domain"/>
    <property type="match status" value="1"/>
</dbReference>
<dbReference type="InterPro" id="IPR045030">
    <property type="entry name" value="LYSM1-4"/>
</dbReference>
<keyword evidence="1" id="KW-0472">Membrane</keyword>
<evidence type="ECO:0000313" key="6">
    <source>
        <dbReference type="WBParaSite" id="DME_0000611301-mRNA-1"/>
    </source>
</evidence>
<reference evidence="6" key="1">
    <citation type="submission" date="2017-02" db="UniProtKB">
        <authorList>
            <consortium name="WormBaseParasite"/>
        </authorList>
    </citation>
    <scope>IDENTIFICATION</scope>
</reference>
<sequence length="229" mass="25859">MSSINGEDLSEETIELRSRSSRNFSSSSNSRNNRSLDDIKSSLSSKVLIEKKVKGDDTINKISLQYSVPVSEIKRANNIITDQDLYALSFIKIPVNRLRKELNFDQDRHLFITESENSTNVDCDDFDDRRPLINKKSLNTRSVEELFENTDASLAQIRDGNSVDTLTNGQFHFIDARPPQSHINGVWLIVCGLILIFVVVPIVLTLLEEKSEVSEERSKVTPSADIQSN</sequence>
<dbReference type="CDD" id="cd00118">
    <property type="entry name" value="LysM"/>
    <property type="match status" value="1"/>
</dbReference>
<name>A0A0N4UFB3_DRAME</name>
<gene>
    <name evidence="3" type="ORF">DME_LOCUS1052</name>
</gene>
<accession>A0A0N4UFB3</accession>
<dbReference type="Gene3D" id="3.10.350.10">
    <property type="entry name" value="LysM domain"/>
    <property type="match status" value="1"/>
</dbReference>
<dbReference type="OrthoDB" id="538216at2759"/>
<dbReference type="Pfam" id="PF01476">
    <property type="entry name" value="LysM"/>
    <property type="match status" value="1"/>
</dbReference>
<reference evidence="3 5" key="2">
    <citation type="submission" date="2018-11" db="EMBL/GenBank/DDBJ databases">
        <authorList>
            <consortium name="Pathogen Informatics"/>
        </authorList>
    </citation>
    <scope>NUCLEOTIDE SEQUENCE [LARGE SCALE GENOMIC DNA]</scope>
</reference>
<dbReference type="PANTHER" id="PTHR20932">
    <property type="entry name" value="LYSM AND PUTATIVE PEPTIDOGLYCAN-BINDING DOMAIN-CONTAINING PROTEIN"/>
    <property type="match status" value="1"/>
</dbReference>
<dbReference type="EMBL" id="UYYG01000012">
    <property type="protein sequence ID" value="VDN51079.1"/>
    <property type="molecule type" value="Genomic_DNA"/>
</dbReference>
<proteinExistence type="predicted"/>
<keyword evidence="5" id="KW-1185">Reference proteome</keyword>
<dbReference type="Proteomes" id="UP000038040">
    <property type="component" value="Unplaced"/>
</dbReference>
<keyword evidence="1" id="KW-0812">Transmembrane</keyword>
<evidence type="ECO:0000313" key="5">
    <source>
        <dbReference type="Proteomes" id="UP000274756"/>
    </source>
</evidence>
<feature type="transmembrane region" description="Helical" evidence="1">
    <location>
        <begin position="186"/>
        <end position="207"/>
    </location>
</feature>
<evidence type="ECO:0000313" key="4">
    <source>
        <dbReference type="Proteomes" id="UP000038040"/>
    </source>
</evidence>
<evidence type="ECO:0000313" key="3">
    <source>
        <dbReference type="EMBL" id="VDN51079.1"/>
    </source>
</evidence>
<feature type="domain" description="LysM" evidence="2">
    <location>
        <begin position="49"/>
        <end position="93"/>
    </location>
</feature>
<organism evidence="4 6">
    <name type="scientific">Dracunculus medinensis</name>
    <name type="common">Guinea worm</name>
    <dbReference type="NCBI Taxonomy" id="318479"/>
    <lineage>
        <taxon>Eukaryota</taxon>
        <taxon>Metazoa</taxon>
        <taxon>Ecdysozoa</taxon>
        <taxon>Nematoda</taxon>
        <taxon>Chromadorea</taxon>
        <taxon>Rhabditida</taxon>
        <taxon>Spirurina</taxon>
        <taxon>Dracunculoidea</taxon>
        <taxon>Dracunculidae</taxon>
        <taxon>Dracunculus</taxon>
    </lineage>
</organism>
<dbReference type="WBParaSite" id="DME_0000611301-mRNA-1">
    <property type="protein sequence ID" value="DME_0000611301-mRNA-1"/>
    <property type="gene ID" value="DME_0000611301"/>
</dbReference>
<evidence type="ECO:0000256" key="1">
    <source>
        <dbReference type="SAM" id="Phobius"/>
    </source>
</evidence>
<dbReference type="SMART" id="SM00257">
    <property type="entry name" value="LysM"/>
    <property type="match status" value="1"/>
</dbReference>
<keyword evidence="1" id="KW-1133">Transmembrane helix</keyword>
<dbReference type="STRING" id="318479.A0A0N4UFB3"/>